<dbReference type="AlphaFoldDB" id="A0A1Y0II98"/>
<evidence type="ECO:0000313" key="1">
    <source>
        <dbReference type="EMBL" id="ARU59153.1"/>
    </source>
</evidence>
<dbReference type="KEGG" id="ome:OLMES_5169"/>
<sequence length="82" mass="9211">MGYRIIEYTLCGGKDIFEHDDPKVVAQWLSDHDFLQSKPSDRADVYIITPSGDEISTGGIAKWCRNQLNPGILSRLNPFRSG</sequence>
<proteinExistence type="predicted"/>
<dbReference type="EMBL" id="CP021425">
    <property type="protein sequence ID" value="ARU59153.1"/>
    <property type="molecule type" value="Genomic_DNA"/>
</dbReference>
<protein>
    <submittedName>
        <fullName evidence="1">Uncharacterized protein</fullName>
    </submittedName>
</protein>
<evidence type="ECO:0000313" key="2">
    <source>
        <dbReference type="Proteomes" id="UP000196027"/>
    </source>
</evidence>
<accession>A0A1Y0II98</accession>
<gene>
    <name evidence="1" type="ORF">OLMES_5169</name>
</gene>
<name>A0A1Y0II98_9GAMM</name>
<dbReference type="Proteomes" id="UP000196027">
    <property type="component" value="Chromosome"/>
</dbReference>
<reference evidence="1 2" key="1">
    <citation type="submission" date="2017-05" db="EMBL/GenBank/DDBJ databases">
        <title>Genomic insights into alkan degradation activity of Oleiphilus messinensis.</title>
        <authorList>
            <person name="Kozyavkin S.A."/>
            <person name="Slesarev A.I."/>
            <person name="Golyshin P.N."/>
            <person name="Korzhenkov A."/>
            <person name="Golyshina O.N."/>
            <person name="Toshchakov S.V."/>
        </authorList>
    </citation>
    <scope>NUCLEOTIDE SEQUENCE [LARGE SCALE GENOMIC DNA]</scope>
    <source>
        <strain evidence="1 2">ME102</strain>
    </source>
</reference>
<organism evidence="1 2">
    <name type="scientific">Oleiphilus messinensis</name>
    <dbReference type="NCBI Taxonomy" id="141451"/>
    <lineage>
        <taxon>Bacteria</taxon>
        <taxon>Pseudomonadati</taxon>
        <taxon>Pseudomonadota</taxon>
        <taxon>Gammaproteobacteria</taxon>
        <taxon>Oceanospirillales</taxon>
        <taxon>Oleiphilaceae</taxon>
        <taxon>Oleiphilus</taxon>
    </lineage>
</organism>
<dbReference type="RefSeq" id="WP_157678602.1">
    <property type="nucleotide sequence ID" value="NZ_CP021425.1"/>
</dbReference>
<dbReference type="OrthoDB" id="9805159at2"/>
<keyword evidence="2" id="KW-1185">Reference proteome</keyword>